<dbReference type="Proteomes" id="UP000617041">
    <property type="component" value="Unassembled WGS sequence"/>
</dbReference>
<evidence type="ECO:0000256" key="12">
    <source>
        <dbReference type="ARBA" id="ARBA00037975"/>
    </source>
</evidence>
<evidence type="ECO:0000256" key="4">
    <source>
        <dbReference type="ARBA" id="ARBA00022475"/>
    </source>
</evidence>
<dbReference type="GO" id="GO:0020037">
    <property type="term" value="F:heme binding"/>
    <property type="evidence" value="ECO:0007669"/>
    <property type="project" value="TreeGrafter"/>
</dbReference>
<name>A0A934PZQ8_9BURK</name>
<protein>
    <submittedName>
        <fullName evidence="15">Cytochrome b</fullName>
    </submittedName>
</protein>
<dbReference type="GO" id="GO:0022904">
    <property type="term" value="P:respiratory electron transport chain"/>
    <property type="evidence" value="ECO:0007669"/>
    <property type="project" value="InterPro"/>
</dbReference>
<evidence type="ECO:0000256" key="9">
    <source>
        <dbReference type="ARBA" id="ARBA00022989"/>
    </source>
</evidence>
<comment type="caution">
    <text evidence="15">The sequence shown here is derived from an EMBL/GenBank/DDBJ whole genome shotgun (WGS) entry which is preliminary data.</text>
</comment>
<gene>
    <name evidence="15" type="ORF">I8E28_05370</name>
</gene>
<dbReference type="GO" id="GO:0005886">
    <property type="term" value="C:plasma membrane"/>
    <property type="evidence" value="ECO:0007669"/>
    <property type="project" value="UniProtKB-SubCell"/>
</dbReference>
<proteinExistence type="inferred from homology"/>
<organism evidence="15 16">
    <name type="scientific">Ramlibacter algicola</name>
    <dbReference type="NCBI Taxonomy" id="2795217"/>
    <lineage>
        <taxon>Bacteria</taxon>
        <taxon>Pseudomonadati</taxon>
        <taxon>Pseudomonadota</taxon>
        <taxon>Betaproteobacteria</taxon>
        <taxon>Burkholderiales</taxon>
        <taxon>Comamonadaceae</taxon>
        <taxon>Ramlibacter</taxon>
    </lineage>
</organism>
<dbReference type="Pfam" id="PF01292">
    <property type="entry name" value="Ni_hydr_CYTB"/>
    <property type="match status" value="1"/>
</dbReference>
<reference evidence="15" key="1">
    <citation type="submission" date="2020-12" db="EMBL/GenBank/DDBJ databases">
        <title>Ramlibacter sp. nov., isolated from a freshwater alga, Cryptomonas.</title>
        <authorList>
            <person name="Kim H.M."/>
            <person name="Jeon C.O."/>
        </authorList>
    </citation>
    <scope>NUCLEOTIDE SEQUENCE</scope>
    <source>
        <strain evidence="15">CrO1</strain>
    </source>
</reference>
<dbReference type="EMBL" id="JAEDAO010000001">
    <property type="protein sequence ID" value="MBK0392012.1"/>
    <property type="molecule type" value="Genomic_DNA"/>
</dbReference>
<accession>A0A934PZQ8</accession>
<keyword evidence="11 13" id="KW-0472">Membrane</keyword>
<evidence type="ECO:0000256" key="13">
    <source>
        <dbReference type="SAM" id="Phobius"/>
    </source>
</evidence>
<evidence type="ECO:0000256" key="3">
    <source>
        <dbReference type="ARBA" id="ARBA00022448"/>
    </source>
</evidence>
<evidence type="ECO:0000256" key="5">
    <source>
        <dbReference type="ARBA" id="ARBA00022617"/>
    </source>
</evidence>
<evidence type="ECO:0000256" key="2">
    <source>
        <dbReference type="ARBA" id="ARBA00004651"/>
    </source>
</evidence>
<feature type="domain" description="Cytochrome b561 bacterial/Ni-hydrogenase" evidence="14">
    <location>
        <begin position="7"/>
        <end position="175"/>
    </location>
</feature>
<dbReference type="InterPro" id="IPR016174">
    <property type="entry name" value="Di-haem_cyt_TM"/>
</dbReference>
<evidence type="ECO:0000256" key="1">
    <source>
        <dbReference type="ARBA" id="ARBA00001970"/>
    </source>
</evidence>
<comment type="subcellular location">
    <subcellularLocation>
        <location evidence="2">Cell membrane</location>
        <topology evidence="2">Multi-pass membrane protein</topology>
    </subcellularLocation>
</comment>
<dbReference type="PANTHER" id="PTHR30529:SF7">
    <property type="entry name" value="CYTOCHROME B561 BACTERIAL_NI-HYDROGENASE DOMAIN-CONTAINING PROTEIN"/>
    <property type="match status" value="1"/>
</dbReference>
<feature type="transmembrane region" description="Helical" evidence="13">
    <location>
        <begin position="137"/>
        <end position="165"/>
    </location>
</feature>
<dbReference type="SUPFAM" id="SSF81342">
    <property type="entry name" value="Transmembrane di-heme cytochromes"/>
    <property type="match status" value="1"/>
</dbReference>
<dbReference type="GO" id="GO:0046872">
    <property type="term" value="F:metal ion binding"/>
    <property type="evidence" value="ECO:0007669"/>
    <property type="project" value="UniProtKB-KW"/>
</dbReference>
<evidence type="ECO:0000256" key="10">
    <source>
        <dbReference type="ARBA" id="ARBA00023004"/>
    </source>
</evidence>
<feature type="transmembrane region" description="Helical" evidence="13">
    <location>
        <begin position="12"/>
        <end position="34"/>
    </location>
</feature>
<evidence type="ECO:0000256" key="8">
    <source>
        <dbReference type="ARBA" id="ARBA00022982"/>
    </source>
</evidence>
<keyword evidence="9 13" id="KW-1133">Transmembrane helix</keyword>
<evidence type="ECO:0000313" key="15">
    <source>
        <dbReference type="EMBL" id="MBK0392012.1"/>
    </source>
</evidence>
<dbReference type="InterPro" id="IPR052168">
    <property type="entry name" value="Cytochrome_b561_oxidase"/>
</dbReference>
<evidence type="ECO:0000313" key="16">
    <source>
        <dbReference type="Proteomes" id="UP000617041"/>
    </source>
</evidence>
<sequence length="183" mass="20486">MHATPDRYTRTAIALHWLVALGVLAQVALGWWMLDIPKEPPGLRAGWFNLHKSIGLTLGLLVLARLAWRARHPAPALAGVAPWQRHASRTVHALLYMCLLVQPLSGLFGSLFTRYPIKYFGMTLPAWNHEWAAGKEAMAALHLASAWLLMALVALHVAAAVWHLVRRDGIAQRMLWHRKEHAA</sequence>
<keyword evidence="6 13" id="KW-0812">Transmembrane</keyword>
<keyword evidence="5" id="KW-0349">Heme</keyword>
<keyword evidence="3" id="KW-0813">Transport</keyword>
<dbReference type="AlphaFoldDB" id="A0A934PZQ8"/>
<dbReference type="InterPro" id="IPR011577">
    <property type="entry name" value="Cyt_b561_bac/Ni-Hgenase"/>
</dbReference>
<comment type="cofactor">
    <cofactor evidence="1">
        <name>heme b</name>
        <dbReference type="ChEBI" id="CHEBI:60344"/>
    </cofactor>
</comment>
<dbReference type="PANTHER" id="PTHR30529">
    <property type="entry name" value="CYTOCHROME B561"/>
    <property type="match status" value="1"/>
</dbReference>
<keyword evidence="16" id="KW-1185">Reference proteome</keyword>
<keyword evidence="10" id="KW-0408">Iron</keyword>
<keyword evidence="4" id="KW-1003">Cell membrane</keyword>
<dbReference type="GO" id="GO:0009055">
    <property type="term" value="F:electron transfer activity"/>
    <property type="evidence" value="ECO:0007669"/>
    <property type="project" value="InterPro"/>
</dbReference>
<feature type="transmembrane region" description="Helical" evidence="13">
    <location>
        <begin position="93"/>
        <end position="117"/>
    </location>
</feature>
<keyword evidence="7" id="KW-0479">Metal-binding</keyword>
<evidence type="ECO:0000256" key="11">
    <source>
        <dbReference type="ARBA" id="ARBA00023136"/>
    </source>
</evidence>
<dbReference type="RefSeq" id="WP_200786973.1">
    <property type="nucleotide sequence ID" value="NZ_JAEDAO010000001.1"/>
</dbReference>
<comment type="similarity">
    <text evidence="12">Belongs to the cytochrome b561 family.</text>
</comment>
<evidence type="ECO:0000256" key="6">
    <source>
        <dbReference type="ARBA" id="ARBA00022692"/>
    </source>
</evidence>
<evidence type="ECO:0000259" key="14">
    <source>
        <dbReference type="Pfam" id="PF01292"/>
    </source>
</evidence>
<feature type="transmembrane region" description="Helical" evidence="13">
    <location>
        <begin position="46"/>
        <end position="68"/>
    </location>
</feature>
<evidence type="ECO:0000256" key="7">
    <source>
        <dbReference type="ARBA" id="ARBA00022723"/>
    </source>
</evidence>
<keyword evidence="8" id="KW-0249">Electron transport</keyword>